<feature type="domain" description="Class II aldolase/adducin N-terminal" evidence="2">
    <location>
        <begin position="24"/>
        <end position="205"/>
    </location>
</feature>
<comment type="similarity">
    <text evidence="1">Belongs to the aldolase class II family.</text>
</comment>
<dbReference type="GO" id="GO:0051015">
    <property type="term" value="F:actin filament binding"/>
    <property type="evidence" value="ECO:0007669"/>
    <property type="project" value="TreeGrafter"/>
</dbReference>
<dbReference type="Proteomes" id="UP000297737">
    <property type="component" value="Unassembled WGS sequence"/>
</dbReference>
<evidence type="ECO:0000259" key="2">
    <source>
        <dbReference type="SMART" id="SM01007"/>
    </source>
</evidence>
<gene>
    <name evidence="3" type="ORF">EUV02_01640</name>
</gene>
<dbReference type="SUPFAM" id="SSF53639">
    <property type="entry name" value="AraD/HMP-PK domain-like"/>
    <property type="match status" value="1"/>
</dbReference>
<evidence type="ECO:0000313" key="4">
    <source>
        <dbReference type="Proteomes" id="UP000297737"/>
    </source>
</evidence>
<name>A0A4Y9EQ70_9SPHN</name>
<dbReference type="PANTHER" id="PTHR10672:SF3">
    <property type="entry name" value="PROTEIN HU-LI TAI SHAO"/>
    <property type="match status" value="1"/>
</dbReference>
<proteinExistence type="inferred from homology"/>
<comment type="caution">
    <text evidence="3">The sequence shown here is derived from an EMBL/GenBank/DDBJ whole genome shotgun (WGS) entry which is preliminary data.</text>
</comment>
<reference evidence="3 4" key="1">
    <citation type="submission" date="2019-02" db="EMBL/GenBank/DDBJ databases">
        <title>Polymorphobacter sp. isolated from the lake at the Tibet of China.</title>
        <authorList>
            <person name="Li A."/>
        </authorList>
    </citation>
    <scope>NUCLEOTIDE SEQUENCE [LARGE SCALE GENOMIC DNA]</scope>
    <source>
        <strain evidence="3 4">DJ1R-1</strain>
    </source>
</reference>
<dbReference type="OrthoDB" id="5291399at2"/>
<dbReference type="EMBL" id="SIHO01000001">
    <property type="protein sequence ID" value="TFU05757.1"/>
    <property type="molecule type" value="Genomic_DNA"/>
</dbReference>
<organism evidence="3 4">
    <name type="scientific">Glacieibacterium arshaanense</name>
    <dbReference type="NCBI Taxonomy" id="2511025"/>
    <lineage>
        <taxon>Bacteria</taxon>
        <taxon>Pseudomonadati</taxon>
        <taxon>Pseudomonadota</taxon>
        <taxon>Alphaproteobacteria</taxon>
        <taxon>Sphingomonadales</taxon>
        <taxon>Sphingosinicellaceae</taxon>
        <taxon>Glacieibacterium</taxon>
    </lineage>
</organism>
<dbReference type="InterPro" id="IPR051017">
    <property type="entry name" value="Aldolase-II_Adducin_sf"/>
</dbReference>
<dbReference type="Pfam" id="PF00596">
    <property type="entry name" value="Aldolase_II"/>
    <property type="match status" value="1"/>
</dbReference>
<protein>
    <submittedName>
        <fullName evidence="3">Class II aldolase/adducin family protein</fullName>
    </submittedName>
</protein>
<dbReference type="SMART" id="SM01007">
    <property type="entry name" value="Aldolase_II"/>
    <property type="match status" value="1"/>
</dbReference>
<dbReference type="InterPro" id="IPR001303">
    <property type="entry name" value="Aldolase_II/adducin_N"/>
</dbReference>
<accession>A0A4Y9EQ70</accession>
<dbReference type="RefSeq" id="WP_135244482.1">
    <property type="nucleotide sequence ID" value="NZ_SIHO01000001.1"/>
</dbReference>
<dbReference type="PANTHER" id="PTHR10672">
    <property type="entry name" value="ADDUCIN"/>
    <property type="match status" value="1"/>
</dbReference>
<evidence type="ECO:0000256" key="1">
    <source>
        <dbReference type="ARBA" id="ARBA00037961"/>
    </source>
</evidence>
<dbReference type="NCBIfam" id="NF005451">
    <property type="entry name" value="PRK07044.1"/>
    <property type="match status" value="1"/>
</dbReference>
<dbReference type="GO" id="GO:0005856">
    <property type="term" value="C:cytoskeleton"/>
    <property type="evidence" value="ECO:0007669"/>
    <property type="project" value="TreeGrafter"/>
</dbReference>
<dbReference type="AlphaFoldDB" id="A0A4Y9EQ70"/>
<evidence type="ECO:0000313" key="3">
    <source>
        <dbReference type="EMBL" id="TFU05757.1"/>
    </source>
</evidence>
<dbReference type="InterPro" id="IPR036409">
    <property type="entry name" value="Aldolase_II/adducin_N_sf"/>
</dbReference>
<keyword evidence="4" id="KW-1185">Reference proteome</keyword>
<dbReference type="Gene3D" id="3.40.225.10">
    <property type="entry name" value="Class II aldolase/adducin N-terminal domain"/>
    <property type="match status" value="1"/>
</dbReference>
<sequence>MATAMKAAPSVKDSCSAEEWALRVDLAAAYRLVAMYGWDDMIFTHLSVRIPGPEHHFLINPYNLMFEEITASSLVKIDMNGNPVDETPYMVNAAGFTVHSAVHMAREDAHAVIHLHTPSGQAVAAQAEGLLPISQTAMAVVNRLSYHDYEGIATDLEERARLGTDLGATNTAMILRNHGTLTVGKTMAEAFVSMYYLERACEVQVKALSAGLKGLNNPPQGTPEKVHGQTEMIGVIADKLAWPALLRKLDRHNPGYAN</sequence>